<sequence length="80" mass="8742">MVHHDHHSDGGDSQSGGSDRDQADAPESVAARGRGLDGTVDTGWLRPHTYRHLGHPRISTIILLIVWIALLVLYLEVHTG</sequence>
<evidence type="ECO:0000256" key="1">
    <source>
        <dbReference type="SAM" id="MobiDB-lite"/>
    </source>
</evidence>
<evidence type="ECO:0000256" key="2">
    <source>
        <dbReference type="SAM" id="Phobius"/>
    </source>
</evidence>
<accession>A0ABW6SB29</accession>
<feature type="region of interest" description="Disordered" evidence="1">
    <location>
        <begin position="1"/>
        <end position="39"/>
    </location>
</feature>
<keyword evidence="2" id="KW-0812">Transmembrane</keyword>
<name>A0ABW6SB29_9NOCA</name>
<feature type="transmembrane region" description="Helical" evidence="2">
    <location>
        <begin position="58"/>
        <end position="75"/>
    </location>
</feature>
<evidence type="ECO:0000313" key="3">
    <source>
        <dbReference type="EMBL" id="MFF3573459.1"/>
    </source>
</evidence>
<keyword evidence="4" id="KW-1185">Reference proteome</keyword>
<keyword evidence="2" id="KW-0472">Membrane</keyword>
<dbReference type="Proteomes" id="UP001601992">
    <property type="component" value="Unassembled WGS sequence"/>
</dbReference>
<feature type="compositionally biased region" description="Basic and acidic residues" evidence="1">
    <location>
        <begin position="1"/>
        <end position="10"/>
    </location>
</feature>
<organism evidence="3 4">
    <name type="scientific">Nocardia jiangxiensis</name>
    <dbReference type="NCBI Taxonomy" id="282685"/>
    <lineage>
        <taxon>Bacteria</taxon>
        <taxon>Bacillati</taxon>
        <taxon>Actinomycetota</taxon>
        <taxon>Actinomycetes</taxon>
        <taxon>Mycobacteriales</taxon>
        <taxon>Nocardiaceae</taxon>
        <taxon>Nocardia</taxon>
    </lineage>
</organism>
<reference evidence="3 4" key="1">
    <citation type="submission" date="2024-10" db="EMBL/GenBank/DDBJ databases">
        <title>The Natural Products Discovery Center: Release of the First 8490 Sequenced Strains for Exploring Actinobacteria Biosynthetic Diversity.</title>
        <authorList>
            <person name="Kalkreuter E."/>
            <person name="Kautsar S.A."/>
            <person name="Yang D."/>
            <person name="Bader C.D."/>
            <person name="Teijaro C.N."/>
            <person name="Fluegel L."/>
            <person name="Davis C.M."/>
            <person name="Simpson J.R."/>
            <person name="Lauterbach L."/>
            <person name="Steele A.D."/>
            <person name="Gui C."/>
            <person name="Meng S."/>
            <person name="Li G."/>
            <person name="Viehrig K."/>
            <person name="Ye F."/>
            <person name="Su P."/>
            <person name="Kiefer A.F."/>
            <person name="Nichols A."/>
            <person name="Cepeda A.J."/>
            <person name="Yan W."/>
            <person name="Fan B."/>
            <person name="Jiang Y."/>
            <person name="Adhikari A."/>
            <person name="Zheng C.-J."/>
            <person name="Schuster L."/>
            <person name="Cowan T.M."/>
            <person name="Smanski M.J."/>
            <person name="Chevrette M.G."/>
            <person name="De Carvalho L.P.S."/>
            <person name="Shen B."/>
        </authorList>
    </citation>
    <scope>NUCLEOTIDE SEQUENCE [LARGE SCALE GENOMIC DNA]</scope>
    <source>
        <strain evidence="3 4">NPDC002593</strain>
    </source>
</reference>
<protein>
    <submittedName>
        <fullName evidence="3">Uncharacterized protein</fullName>
    </submittedName>
</protein>
<gene>
    <name evidence="3" type="ORF">ACFYXQ_37460</name>
</gene>
<comment type="caution">
    <text evidence="3">The sequence shown here is derived from an EMBL/GenBank/DDBJ whole genome shotgun (WGS) entry which is preliminary data.</text>
</comment>
<proteinExistence type="predicted"/>
<keyword evidence="2" id="KW-1133">Transmembrane helix</keyword>
<dbReference type="RefSeq" id="WP_040827003.1">
    <property type="nucleotide sequence ID" value="NZ_JBIAQY010000019.1"/>
</dbReference>
<dbReference type="EMBL" id="JBIAQY010000019">
    <property type="protein sequence ID" value="MFF3573459.1"/>
    <property type="molecule type" value="Genomic_DNA"/>
</dbReference>
<evidence type="ECO:0000313" key="4">
    <source>
        <dbReference type="Proteomes" id="UP001601992"/>
    </source>
</evidence>